<comment type="caution">
    <text evidence="3">The sequence shown here is derived from an EMBL/GenBank/DDBJ whole genome shotgun (WGS) entry which is preliminary data.</text>
</comment>
<reference evidence="3 4" key="1">
    <citation type="submission" date="2019-04" db="EMBL/GenBank/DDBJ databases">
        <title>Herbidospora sp. NEAU-GS14.nov., a novel actinomycete isolated from soil.</title>
        <authorList>
            <person name="Han L."/>
        </authorList>
    </citation>
    <scope>NUCLEOTIDE SEQUENCE [LARGE SCALE GENOMIC DNA]</scope>
    <source>
        <strain evidence="3 4">NEAU-GS14</strain>
    </source>
</reference>
<sequence length="244" mass="26447">MSYEFEVREEIVLPATTEEVWEAIATGPGVDSWFMGANDFEPGVGGAGRQTVAGFTTHATVTGWDPGERLAFTTDEAADGSFMAFEYLLEGRAGGSTVLRFVHSGLLTGDWEDQYDALSVGDGLYLRKLHAYLTHFPGRVADYALFEIGRPTPDAAKVWAAFLDAFSLGQPPEKGRVSIPGLNPDDAQVVFAESGFLCVVTATSLITLVHGYRDAVVAEHHAFPGEVARPRAESAWRAWLGENF</sequence>
<dbReference type="InterPro" id="IPR013538">
    <property type="entry name" value="ASHA1/2-like_C"/>
</dbReference>
<protein>
    <submittedName>
        <fullName evidence="3">SRPBCC domain-containing protein</fullName>
    </submittedName>
</protein>
<evidence type="ECO:0000256" key="1">
    <source>
        <dbReference type="ARBA" id="ARBA00006817"/>
    </source>
</evidence>
<organism evidence="3 4">
    <name type="scientific">Herbidospora galbida</name>
    <dbReference type="NCBI Taxonomy" id="2575442"/>
    <lineage>
        <taxon>Bacteria</taxon>
        <taxon>Bacillati</taxon>
        <taxon>Actinomycetota</taxon>
        <taxon>Actinomycetes</taxon>
        <taxon>Streptosporangiales</taxon>
        <taxon>Streptosporangiaceae</taxon>
        <taxon>Herbidospora</taxon>
    </lineage>
</organism>
<dbReference type="Proteomes" id="UP000308705">
    <property type="component" value="Unassembled WGS sequence"/>
</dbReference>
<gene>
    <name evidence="3" type="ORF">FDA94_00190</name>
</gene>
<dbReference type="Pfam" id="PF08327">
    <property type="entry name" value="AHSA1"/>
    <property type="match status" value="1"/>
</dbReference>
<comment type="similarity">
    <text evidence="1">Belongs to the AHA1 family.</text>
</comment>
<dbReference type="RefSeq" id="WP_137244968.1">
    <property type="nucleotide sequence ID" value="NZ_SZQA01000001.1"/>
</dbReference>
<dbReference type="CDD" id="cd07814">
    <property type="entry name" value="SRPBCC_CalC_Aha1-like"/>
    <property type="match status" value="1"/>
</dbReference>
<name>A0A4U3MNW8_9ACTN</name>
<dbReference type="EMBL" id="SZQA01000001">
    <property type="protein sequence ID" value="TKK91271.1"/>
    <property type="molecule type" value="Genomic_DNA"/>
</dbReference>
<dbReference type="InterPro" id="IPR023393">
    <property type="entry name" value="START-like_dom_sf"/>
</dbReference>
<proteinExistence type="inferred from homology"/>
<dbReference type="AlphaFoldDB" id="A0A4U3MNW8"/>
<keyword evidence="4" id="KW-1185">Reference proteome</keyword>
<dbReference type="Gene3D" id="3.30.530.20">
    <property type="match status" value="1"/>
</dbReference>
<evidence type="ECO:0000313" key="3">
    <source>
        <dbReference type="EMBL" id="TKK91271.1"/>
    </source>
</evidence>
<evidence type="ECO:0000259" key="2">
    <source>
        <dbReference type="Pfam" id="PF08327"/>
    </source>
</evidence>
<accession>A0A4U3MNW8</accession>
<feature type="domain" description="Activator of Hsp90 ATPase homologue 1/2-like C-terminal" evidence="2">
    <location>
        <begin position="15"/>
        <end position="133"/>
    </location>
</feature>
<dbReference type="OrthoDB" id="8417725at2"/>
<dbReference type="SUPFAM" id="SSF55961">
    <property type="entry name" value="Bet v1-like"/>
    <property type="match status" value="1"/>
</dbReference>
<evidence type="ECO:0000313" key="4">
    <source>
        <dbReference type="Proteomes" id="UP000308705"/>
    </source>
</evidence>